<protein>
    <submittedName>
        <fullName evidence="1">Uncharacterized protein</fullName>
    </submittedName>
</protein>
<name>A0A0F9BXU9_9ZZZZ</name>
<sequence length="72" mass="8094">MKDILNHHAKTAELGPDDKRILNRLLSRAHAREDMIPQTVHASRGFMRIERVAQAKPVSSSVLPIVIVPDFV</sequence>
<gene>
    <name evidence="1" type="ORF">LCGC14_2472430</name>
</gene>
<dbReference type="AlphaFoldDB" id="A0A0F9BXU9"/>
<dbReference type="EMBL" id="LAZR01038753">
    <property type="protein sequence ID" value="KKL18747.1"/>
    <property type="molecule type" value="Genomic_DNA"/>
</dbReference>
<reference evidence="1" key="1">
    <citation type="journal article" date="2015" name="Nature">
        <title>Complex archaea that bridge the gap between prokaryotes and eukaryotes.</title>
        <authorList>
            <person name="Spang A."/>
            <person name="Saw J.H."/>
            <person name="Jorgensen S.L."/>
            <person name="Zaremba-Niedzwiedzka K."/>
            <person name="Martijn J."/>
            <person name="Lind A.E."/>
            <person name="van Eijk R."/>
            <person name="Schleper C."/>
            <person name="Guy L."/>
            <person name="Ettema T.J."/>
        </authorList>
    </citation>
    <scope>NUCLEOTIDE SEQUENCE</scope>
</reference>
<proteinExistence type="predicted"/>
<comment type="caution">
    <text evidence="1">The sequence shown here is derived from an EMBL/GenBank/DDBJ whole genome shotgun (WGS) entry which is preliminary data.</text>
</comment>
<accession>A0A0F9BXU9</accession>
<evidence type="ECO:0000313" key="1">
    <source>
        <dbReference type="EMBL" id="KKL18747.1"/>
    </source>
</evidence>
<organism evidence="1">
    <name type="scientific">marine sediment metagenome</name>
    <dbReference type="NCBI Taxonomy" id="412755"/>
    <lineage>
        <taxon>unclassified sequences</taxon>
        <taxon>metagenomes</taxon>
        <taxon>ecological metagenomes</taxon>
    </lineage>
</organism>